<evidence type="ECO:0000313" key="1">
    <source>
        <dbReference type="EMBL" id="GFY64819.1"/>
    </source>
</evidence>
<name>A0A8X7CB42_9ARAC</name>
<organism evidence="1 2">
    <name type="scientific">Trichonephila inaurata madagascariensis</name>
    <dbReference type="NCBI Taxonomy" id="2747483"/>
    <lineage>
        <taxon>Eukaryota</taxon>
        <taxon>Metazoa</taxon>
        <taxon>Ecdysozoa</taxon>
        <taxon>Arthropoda</taxon>
        <taxon>Chelicerata</taxon>
        <taxon>Arachnida</taxon>
        <taxon>Araneae</taxon>
        <taxon>Araneomorphae</taxon>
        <taxon>Entelegynae</taxon>
        <taxon>Araneoidea</taxon>
        <taxon>Nephilidae</taxon>
        <taxon>Trichonephila</taxon>
        <taxon>Trichonephila inaurata</taxon>
    </lineage>
</organism>
<accession>A0A8X7CB42</accession>
<sequence>MEKNQKNFLLLKKQIKIQKNQSDNESDPFDIDQFNDKIESEEEVNKIELSSIEDEDLRYIVPSKTKVIISDFETESDLNAIDTSSDKEMLAKKAAEGTLWETLHEGRNEGRLHTKTSLVQLPMLNGILCLMHGRMSSSRIMQ</sequence>
<gene>
    <name evidence="1" type="ORF">TNIN_193421</name>
</gene>
<dbReference type="Proteomes" id="UP000886998">
    <property type="component" value="Unassembled WGS sequence"/>
</dbReference>
<keyword evidence="2" id="KW-1185">Reference proteome</keyword>
<protein>
    <submittedName>
        <fullName evidence="1">Uncharacterized protein</fullName>
    </submittedName>
</protein>
<comment type="caution">
    <text evidence="1">The sequence shown here is derived from an EMBL/GenBank/DDBJ whole genome shotgun (WGS) entry which is preliminary data.</text>
</comment>
<reference evidence="1" key="1">
    <citation type="submission" date="2020-08" db="EMBL/GenBank/DDBJ databases">
        <title>Multicomponent nature underlies the extraordinary mechanical properties of spider dragline silk.</title>
        <authorList>
            <person name="Kono N."/>
            <person name="Nakamura H."/>
            <person name="Mori M."/>
            <person name="Yoshida Y."/>
            <person name="Ohtoshi R."/>
            <person name="Malay A.D."/>
            <person name="Moran D.A.P."/>
            <person name="Tomita M."/>
            <person name="Numata K."/>
            <person name="Arakawa K."/>
        </authorList>
    </citation>
    <scope>NUCLEOTIDE SEQUENCE</scope>
</reference>
<proteinExistence type="predicted"/>
<evidence type="ECO:0000313" key="2">
    <source>
        <dbReference type="Proteomes" id="UP000886998"/>
    </source>
</evidence>
<dbReference type="EMBL" id="BMAV01015411">
    <property type="protein sequence ID" value="GFY64819.1"/>
    <property type="molecule type" value="Genomic_DNA"/>
</dbReference>
<dbReference type="AlphaFoldDB" id="A0A8X7CB42"/>